<accession>A0A2S9J498</accession>
<dbReference type="RefSeq" id="WP_105716849.1">
    <property type="nucleotide sequence ID" value="NZ_PVBQ01000006.1"/>
</dbReference>
<comment type="caution">
    <text evidence="1">The sequence shown here is derived from an EMBL/GenBank/DDBJ whole genome shotgun (WGS) entry which is preliminary data.</text>
</comment>
<proteinExistence type="predicted"/>
<dbReference type="Proteomes" id="UP000239711">
    <property type="component" value="Unassembled WGS sequence"/>
</dbReference>
<protein>
    <submittedName>
        <fullName evidence="1">Uncharacterized protein</fullName>
    </submittedName>
</protein>
<evidence type="ECO:0000313" key="2">
    <source>
        <dbReference type="Proteomes" id="UP000239711"/>
    </source>
</evidence>
<evidence type="ECO:0000313" key="1">
    <source>
        <dbReference type="EMBL" id="PRD47626.1"/>
    </source>
</evidence>
<dbReference type="OrthoDB" id="760100at2"/>
<dbReference type="InterPro" id="IPR010982">
    <property type="entry name" value="Lambda_DNA-bd_dom_sf"/>
</dbReference>
<name>A0A2S9J498_9SPHI</name>
<dbReference type="Gene3D" id="1.10.260.40">
    <property type="entry name" value="lambda repressor-like DNA-binding domains"/>
    <property type="match status" value="1"/>
</dbReference>
<keyword evidence="2" id="KW-1185">Reference proteome</keyword>
<dbReference type="AlphaFoldDB" id="A0A2S9J498"/>
<dbReference type="GO" id="GO:0003677">
    <property type="term" value="F:DNA binding"/>
    <property type="evidence" value="ECO:0007669"/>
    <property type="project" value="InterPro"/>
</dbReference>
<sequence>MDKKEVKKRSSRIKSPEYRQAIGAKLREARQEKGYSLSDIKDMTTIPPKTTLEMEKGITINIDYYVEYAKAVEYDFDNLSGVGIELIPSHQLPKKKQERVFLTKKIREYIILPDFLGDGKTTDQIRKHMISLNLIDESLKSTEITGVMKNFVIDETVKVLTKIAGKNIYALRK</sequence>
<dbReference type="SUPFAM" id="SSF47413">
    <property type="entry name" value="lambda repressor-like DNA-binding domains"/>
    <property type="match status" value="1"/>
</dbReference>
<dbReference type="EMBL" id="PVBQ01000006">
    <property type="protein sequence ID" value="PRD47626.1"/>
    <property type="molecule type" value="Genomic_DNA"/>
</dbReference>
<organism evidence="1 2">
    <name type="scientific">Sphingobacterium haloxyli</name>
    <dbReference type="NCBI Taxonomy" id="2100533"/>
    <lineage>
        <taxon>Bacteria</taxon>
        <taxon>Pseudomonadati</taxon>
        <taxon>Bacteroidota</taxon>
        <taxon>Sphingobacteriia</taxon>
        <taxon>Sphingobacteriales</taxon>
        <taxon>Sphingobacteriaceae</taxon>
        <taxon>Sphingobacterium</taxon>
    </lineage>
</organism>
<reference evidence="1 2" key="1">
    <citation type="submission" date="2018-02" db="EMBL/GenBank/DDBJ databases">
        <title>The draft genome of Sphingobacterium sp. 5JN-11.</title>
        <authorList>
            <person name="Liu L."/>
            <person name="Li L."/>
            <person name="Liang L."/>
            <person name="Zhang X."/>
            <person name="Wang T."/>
        </authorList>
    </citation>
    <scope>NUCLEOTIDE SEQUENCE [LARGE SCALE GENOMIC DNA]</scope>
    <source>
        <strain evidence="1 2">5JN-11</strain>
    </source>
</reference>
<gene>
    <name evidence="1" type="ORF">C5745_09980</name>
</gene>